<gene>
    <name evidence="2" type="ORF">QQF64_023858</name>
</gene>
<feature type="transmembrane region" description="Helical" evidence="1">
    <location>
        <begin position="44"/>
        <end position="65"/>
    </location>
</feature>
<feature type="transmembrane region" description="Helical" evidence="1">
    <location>
        <begin position="12"/>
        <end position="38"/>
    </location>
</feature>
<keyword evidence="1" id="KW-0812">Transmembrane</keyword>
<organism evidence="2 3">
    <name type="scientific">Cirrhinus molitorella</name>
    <name type="common">mud carp</name>
    <dbReference type="NCBI Taxonomy" id="172907"/>
    <lineage>
        <taxon>Eukaryota</taxon>
        <taxon>Metazoa</taxon>
        <taxon>Chordata</taxon>
        <taxon>Craniata</taxon>
        <taxon>Vertebrata</taxon>
        <taxon>Euteleostomi</taxon>
        <taxon>Actinopterygii</taxon>
        <taxon>Neopterygii</taxon>
        <taxon>Teleostei</taxon>
        <taxon>Ostariophysi</taxon>
        <taxon>Cypriniformes</taxon>
        <taxon>Cyprinidae</taxon>
        <taxon>Labeoninae</taxon>
        <taxon>Labeonini</taxon>
        <taxon>Cirrhinus</taxon>
    </lineage>
</organism>
<accession>A0ABR3NJJ9</accession>
<comment type="caution">
    <text evidence="2">The sequence shown here is derived from an EMBL/GenBank/DDBJ whole genome shotgun (WGS) entry which is preliminary data.</text>
</comment>
<evidence type="ECO:0000256" key="1">
    <source>
        <dbReference type="SAM" id="Phobius"/>
    </source>
</evidence>
<evidence type="ECO:0000313" key="2">
    <source>
        <dbReference type="EMBL" id="KAL1277185.1"/>
    </source>
</evidence>
<name>A0ABR3NJJ9_9TELE</name>
<dbReference type="Proteomes" id="UP001558613">
    <property type="component" value="Unassembled WGS sequence"/>
</dbReference>
<dbReference type="EMBL" id="JAYMGO010000003">
    <property type="protein sequence ID" value="KAL1277185.1"/>
    <property type="molecule type" value="Genomic_DNA"/>
</dbReference>
<keyword evidence="3" id="KW-1185">Reference proteome</keyword>
<evidence type="ECO:0000313" key="3">
    <source>
        <dbReference type="Proteomes" id="UP001558613"/>
    </source>
</evidence>
<keyword evidence="1" id="KW-0472">Membrane</keyword>
<protein>
    <submittedName>
        <fullName evidence="2">Uncharacterized protein</fullName>
    </submittedName>
</protein>
<sequence length="93" mass="9639">MTSGSSSVMSGLFISFGHAPLPSSVLLLLAAVLLALAAMLLLPLVVWLALLAASLALVTVLPVFLEESSRGQGLLSELVTQPWDSDDTVAVHV</sequence>
<proteinExistence type="predicted"/>
<keyword evidence="1" id="KW-1133">Transmembrane helix</keyword>
<reference evidence="2 3" key="1">
    <citation type="submission" date="2023-09" db="EMBL/GenBank/DDBJ databases">
        <authorList>
            <person name="Wang M."/>
        </authorList>
    </citation>
    <scope>NUCLEOTIDE SEQUENCE [LARGE SCALE GENOMIC DNA]</scope>
    <source>
        <strain evidence="2">GT-2023</strain>
        <tissue evidence="2">Liver</tissue>
    </source>
</reference>